<dbReference type="InterPro" id="IPR050076">
    <property type="entry name" value="ArchSynthase1/Queuine_TRR"/>
</dbReference>
<keyword evidence="2" id="KW-0808">Transferase</keyword>
<evidence type="ECO:0000259" key="4">
    <source>
        <dbReference type="Pfam" id="PF01702"/>
    </source>
</evidence>
<dbReference type="EMBL" id="CAEZSL010000066">
    <property type="protein sequence ID" value="CAB4542474.1"/>
    <property type="molecule type" value="Genomic_DNA"/>
</dbReference>
<dbReference type="PANTHER" id="PTHR46499">
    <property type="entry name" value="QUEUINE TRNA-RIBOSYLTRANSFERASE"/>
    <property type="match status" value="1"/>
</dbReference>
<dbReference type="InterPro" id="IPR002616">
    <property type="entry name" value="tRNA_ribo_trans-like"/>
</dbReference>
<keyword evidence="1" id="KW-0328">Glycosyltransferase</keyword>
<feature type="domain" description="tRNA-guanine(15) transglycosylase-like" evidence="4">
    <location>
        <begin position="15"/>
        <end position="368"/>
    </location>
</feature>
<evidence type="ECO:0000256" key="3">
    <source>
        <dbReference type="ARBA" id="ARBA00022694"/>
    </source>
</evidence>
<organism evidence="5">
    <name type="scientific">freshwater metagenome</name>
    <dbReference type="NCBI Taxonomy" id="449393"/>
    <lineage>
        <taxon>unclassified sequences</taxon>
        <taxon>metagenomes</taxon>
        <taxon>ecological metagenomes</taxon>
    </lineage>
</organism>
<dbReference type="HAMAP" id="MF_00168">
    <property type="entry name" value="Q_tRNA_Tgt"/>
    <property type="match status" value="1"/>
</dbReference>
<dbReference type="NCBIfam" id="TIGR00449">
    <property type="entry name" value="tgt_general"/>
    <property type="match status" value="1"/>
</dbReference>
<accession>A0A6J6BUR9</accession>
<dbReference type="InterPro" id="IPR004803">
    <property type="entry name" value="TGT"/>
</dbReference>
<dbReference type="AlphaFoldDB" id="A0A6J6BUR9"/>
<evidence type="ECO:0000313" key="5">
    <source>
        <dbReference type="EMBL" id="CAB4542474.1"/>
    </source>
</evidence>
<dbReference type="InterPro" id="IPR036511">
    <property type="entry name" value="TGT-like_sf"/>
</dbReference>
<dbReference type="PANTHER" id="PTHR46499:SF1">
    <property type="entry name" value="QUEUINE TRNA-RIBOSYLTRANSFERASE"/>
    <property type="match status" value="1"/>
</dbReference>
<dbReference type="SUPFAM" id="SSF51713">
    <property type="entry name" value="tRNA-guanine transglycosylase"/>
    <property type="match status" value="1"/>
</dbReference>
<name>A0A6J6BUR9_9ZZZZ</name>
<reference evidence="5" key="1">
    <citation type="submission" date="2020-05" db="EMBL/GenBank/DDBJ databases">
        <authorList>
            <person name="Chiriac C."/>
            <person name="Salcher M."/>
            <person name="Ghai R."/>
            <person name="Kavagutti S V."/>
        </authorList>
    </citation>
    <scope>NUCLEOTIDE SEQUENCE</scope>
</reference>
<sequence length="371" mass="39902">MHPVTLNITATDGASRTGVATTANGSYQFPCFMPVGTRGAIKYLSASDYEALGAEIVLGNTYHLMLRPGAETIAHFGGLGKFAGWKGLTLTDSGGFQVFSLDPKVDDDGVTFRSTYDGSFHRFTPESAVATQELLGADIQMVLDVCAPLPSPPSVLRLALERTSAWAQRAHAVHQRTDQALFGIVQGGTDLAMRAESAQRTVSVTSGDVSGFDGYGIGGLSVGETRQEMLPALAAALEHLPTHRPRYLMGVGDPASLVEAVGLGVDQFDCVMQTRIGRHGTAFTKDGKLHIKNAAHVLDDRPLDDSCPCDVCSRHSRGYLRHLFQVNEPTAARLLSLHNIAWTLNLMKQMRDAISAGNFASLRHEVLKVWG</sequence>
<dbReference type="GO" id="GO:0008479">
    <property type="term" value="F:tRNA-guanosine(34) queuine transglycosylase activity"/>
    <property type="evidence" value="ECO:0007669"/>
    <property type="project" value="InterPro"/>
</dbReference>
<proteinExistence type="inferred from homology"/>
<dbReference type="EMBL" id="CAEZUK010000008">
    <property type="protein sequence ID" value="CAB4590330.1"/>
    <property type="molecule type" value="Genomic_DNA"/>
</dbReference>
<evidence type="ECO:0000256" key="1">
    <source>
        <dbReference type="ARBA" id="ARBA00022676"/>
    </source>
</evidence>
<evidence type="ECO:0000256" key="2">
    <source>
        <dbReference type="ARBA" id="ARBA00022679"/>
    </source>
</evidence>
<dbReference type="GO" id="GO:0005829">
    <property type="term" value="C:cytosol"/>
    <property type="evidence" value="ECO:0007669"/>
    <property type="project" value="TreeGrafter"/>
</dbReference>
<dbReference type="Gene3D" id="3.20.20.105">
    <property type="entry name" value="Queuine tRNA-ribosyltransferase-like"/>
    <property type="match status" value="1"/>
</dbReference>
<dbReference type="Pfam" id="PF01702">
    <property type="entry name" value="TGT"/>
    <property type="match status" value="1"/>
</dbReference>
<evidence type="ECO:0000313" key="6">
    <source>
        <dbReference type="EMBL" id="CAB4590330.1"/>
    </source>
</evidence>
<keyword evidence="3" id="KW-0819">tRNA processing</keyword>
<dbReference type="NCBIfam" id="TIGR00430">
    <property type="entry name" value="Q_tRNA_tgt"/>
    <property type="match status" value="1"/>
</dbReference>
<dbReference type="GO" id="GO:0008616">
    <property type="term" value="P:tRNA queuosine(34) biosynthetic process"/>
    <property type="evidence" value="ECO:0007669"/>
    <property type="project" value="TreeGrafter"/>
</dbReference>
<gene>
    <name evidence="5" type="ORF">UFOPK1421_00727</name>
    <name evidence="6" type="ORF">UFOPK1820_00117</name>
</gene>
<protein>
    <submittedName>
        <fullName evidence="5">Unannotated protein</fullName>
    </submittedName>
</protein>